<comment type="similarity">
    <text evidence="1 3">Belongs to the pirin family.</text>
</comment>
<evidence type="ECO:0000259" key="5">
    <source>
        <dbReference type="Pfam" id="PF05726"/>
    </source>
</evidence>
<feature type="binding site" evidence="2">
    <location>
        <position position="103"/>
    </location>
    <ligand>
        <name>Fe cation</name>
        <dbReference type="ChEBI" id="CHEBI:24875"/>
    </ligand>
</feature>
<dbReference type="InterPro" id="IPR008778">
    <property type="entry name" value="Pirin_C_dom"/>
</dbReference>
<dbReference type="SUPFAM" id="SSF51182">
    <property type="entry name" value="RmlC-like cupins"/>
    <property type="match status" value="1"/>
</dbReference>
<feature type="binding site" evidence="2">
    <location>
        <position position="105"/>
    </location>
    <ligand>
        <name>Fe cation</name>
        <dbReference type="ChEBI" id="CHEBI:24875"/>
    </ligand>
</feature>
<dbReference type="PATRIC" id="fig|1658765.3.peg.2826"/>
<evidence type="ECO:0000256" key="2">
    <source>
        <dbReference type="PIRSR" id="PIRSR006232-1"/>
    </source>
</evidence>
<keyword evidence="2" id="KW-0408">Iron</keyword>
<dbReference type="Gene3D" id="2.60.120.10">
    <property type="entry name" value="Jelly Rolls"/>
    <property type="match status" value="2"/>
</dbReference>
<dbReference type="InterPro" id="IPR012093">
    <property type="entry name" value="Pirin"/>
</dbReference>
<reference evidence="6 7" key="1">
    <citation type="submission" date="2015-06" db="EMBL/GenBank/DDBJ databases">
        <title>Marinobacter subterrani, a genetically tractable neutrophilic iron-oxidizing strain isolated from the Soudan Iron Mine.</title>
        <authorList>
            <person name="Bonis B.M."/>
            <person name="Gralnick J.A."/>
        </authorList>
    </citation>
    <scope>NUCLEOTIDE SEQUENCE [LARGE SCALE GENOMIC DNA]</scope>
    <source>
        <strain evidence="6 7">JG233</strain>
    </source>
</reference>
<dbReference type="OrthoDB" id="9780903at2"/>
<feature type="domain" description="Pirin C-terminal" evidence="5">
    <location>
        <begin position="180"/>
        <end position="280"/>
    </location>
</feature>
<dbReference type="AlphaFoldDB" id="A0A0J7JFU4"/>
<dbReference type="Proteomes" id="UP000036102">
    <property type="component" value="Unassembled WGS sequence"/>
</dbReference>
<dbReference type="InterPro" id="IPR014710">
    <property type="entry name" value="RmlC-like_jellyroll"/>
</dbReference>
<dbReference type="PANTHER" id="PTHR13903:SF8">
    <property type="entry name" value="PIRIN"/>
    <property type="match status" value="1"/>
</dbReference>
<proteinExistence type="inferred from homology"/>
<dbReference type="STRING" id="1658765.Msub_12805"/>
<dbReference type="CDD" id="cd02909">
    <property type="entry name" value="cupin_pirin_N"/>
    <property type="match status" value="1"/>
</dbReference>
<feature type="domain" description="Pirin N-terminal" evidence="4">
    <location>
        <begin position="21"/>
        <end position="121"/>
    </location>
</feature>
<evidence type="ECO:0000313" key="6">
    <source>
        <dbReference type="EMBL" id="KMQ76591.1"/>
    </source>
</evidence>
<evidence type="ECO:0000256" key="1">
    <source>
        <dbReference type="ARBA" id="ARBA00008416"/>
    </source>
</evidence>
<dbReference type="Pfam" id="PF02678">
    <property type="entry name" value="Pirin"/>
    <property type="match status" value="1"/>
</dbReference>
<dbReference type="PANTHER" id="PTHR13903">
    <property type="entry name" value="PIRIN-RELATED"/>
    <property type="match status" value="1"/>
</dbReference>
<dbReference type="GO" id="GO:0046872">
    <property type="term" value="F:metal ion binding"/>
    <property type="evidence" value="ECO:0007669"/>
    <property type="project" value="UniProtKB-KW"/>
</dbReference>
<dbReference type="PIRSF" id="PIRSF006232">
    <property type="entry name" value="Pirin"/>
    <property type="match status" value="1"/>
</dbReference>
<accession>A0A0J7JFU4</accession>
<gene>
    <name evidence="6" type="ORF">Msub_12805</name>
</gene>
<feature type="binding site" evidence="2">
    <location>
        <position position="59"/>
    </location>
    <ligand>
        <name>Fe cation</name>
        <dbReference type="ChEBI" id="CHEBI:24875"/>
    </ligand>
</feature>
<dbReference type="InterPro" id="IPR003829">
    <property type="entry name" value="Pirin_N_dom"/>
</dbReference>
<comment type="cofactor">
    <cofactor evidence="2">
        <name>Fe cation</name>
        <dbReference type="ChEBI" id="CHEBI:24875"/>
    </cofactor>
    <text evidence="2">Binds 1 Fe cation per subunit.</text>
</comment>
<organism evidence="6 7">
    <name type="scientific">Marinobacter subterrani</name>
    <dbReference type="NCBI Taxonomy" id="1658765"/>
    <lineage>
        <taxon>Bacteria</taxon>
        <taxon>Pseudomonadati</taxon>
        <taxon>Pseudomonadota</taxon>
        <taxon>Gammaproteobacteria</taxon>
        <taxon>Pseudomonadales</taxon>
        <taxon>Marinobacteraceae</taxon>
        <taxon>Marinobacter</taxon>
    </lineage>
</organism>
<protein>
    <submittedName>
        <fullName evidence="6">Redox-sensitive bicupin YhaK, pirin superfamily</fullName>
    </submittedName>
</protein>
<comment type="caution">
    <text evidence="6">The sequence shown here is derived from an EMBL/GenBank/DDBJ whole genome shotgun (WGS) entry which is preliminary data.</text>
</comment>
<evidence type="ECO:0000256" key="3">
    <source>
        <dbReference type="RuleBase" id="RU003457"/>
    </source>
</evidence>
<sequence>MTLRSLKQIIPALETSDGAGVRIKRSIGQQPSVRLDPFLMLDEFGSADAADYIAGFPSHPHRGFETVTYMIEGHMLHEDHLGNRGNLRNGGVQWMTAGRGIIHSEMPQQEEGVMRGFQLWLNLPAADKMTKAGYQDFQPEQIPEIGFEGGTLKLIAGLVVVVDGKPHQGAVSERSTRPLYADIHLDAGGQLSLPVPAGHNGMLYLYEGGASLGDVALKKSAANILGDGDSITITAGSSGARILLIAGKPIGEPVVQYGPFVMNTKEEIEQTLRDYRDGRLTA</sequence>
<dbReference type="CDD" id="cd02247">
    <property type="entry name" value="cupin_pirin_C"/>
    <property type="match status" value="1"/>
</dbReference>
<keyword evidence="7" id="KW-1185">Reference proteome</keyword>
<dbReference type="Pfam" id="PF05726">
    <property type="entry name" value="Pirin_C"/>
    <property type="match status" value="1"/>
</dbReference>
<evidence type="ECO:0000259" key="4">
    <source>
        <dbReference type="Pfam" id="PF02678"/>
    </source>
</evidence>
<dbReference type="RefSeq" id="WP_048496535.1">
    <property type="nucleotide sequence ID" value="NZ_LFBU01000001.1"/>
</dbReference>
<feature type="binding site" evidence="2">
    <location>
        <position position="61"/>
    </location>
    <ligand>
        <name>Fe cation</name>
        <dbReference type="ChEBI" id="CHEBI:24875"/>
    </ligand>
</feature>
<name>A0A0J7JFU4_9GAMM</name>
<keyword evidence="2" id="KW-0479">Metal-binding</keyword>
<dbReference type="InterPro" id="IPR011051">
    <property type="entry name" value="RmlC_Cupin_sf"/>
</dbReference>
<evidence type="ECO:0000313" key="7">
    <source>
        <dbReference type="Proteomes" id="UP000036102"/>
    </source>
</evidence>
<dbReference type="EMBL" id="LFBU01000001">
    <property type="protein sequence ID" value="KMQ76591.1"/>
    <property type="molecule type" value="Genomic_DNA"/>
</dbReference>